<dbReference type="RefSeq" id="WP_173582740.1">
    <property type="nucleotide sequence ID" value="NZ_WOTB01000006.1"/>
</dbReference>
<evidence type="ECO:0000256" key="4">
    <source>
        <dbReference type="ARBA" id="ARBA00025589"/>
    </source>
</evidence>
<evidence type="ECO:0000259" key="6">
    <source>
        <dbReference type="Pfam" id="PF00817"/>
    </source>
</evidence>
<comment type="catalytic activity">
    <reaction evidence="5">
        <text>DNA(n) + a 2'-deoxyribonucleoside 5'-triphosphate = DNA(n+1) + diphosphate</text>
        <dbReference type="Rhea" id="RHEA:22508"/>
        <dbReference type="Rhea" id="RHEA-COMP:17339"/>
        <dbReference type="Rhea" id="RHEA-COMP:17340"/>
        <dbReference type="ChEBI" id="CHEBI:33019"/>
        <dbReference type="ChEBI" id="CHEBI:61560"/>
        <dbReference type="ChEBI" id="CHEBI:173112"/>
        <dbReference type="EC" id="2.7.7.7"/>
    </reaction>
</comment>
<comment type="caution">
    <text evidence="9">The sequence shown here is derived from an EMBL/GenBank/DDBJ whole genome shotgun (WGS) entry which is preliminary data.</text>
</comment>
<feature type="domain" description="DNA polymerase Y-family little finger" evidence="7">
    <location>
        <begin position="249"/>
        <end position="352"/>
    </location>
</feature>
<evidence type="ECO:0000259" key="8">
    <source>
        <dbReference type="Pfam" id="PF20114"/>
    </source>
</evidence>
<dbReference type="Proteomes" id="UP000635278">
    <property type="component" value="Unassembled WGS sequence"/>
</dbReference>
<keyword evidence="3" id="KW-0227">DNA damage</keyword>
<dbReference type="Pfam" id="PF11799">
    <property type="entry name" value="IMS_C"/>
    <property type="match status" value="1"/>
</dbReference>
<dbReference type="Pfam" id="PF20114">
    <property type="entry name" value="DUF6504"/>
    <property type="match status" value="1"/>
</dbReference>
<dbReference type="InterPro" id="IPR045443">
    <property type="entry name" value="DUF6504"/>
</dbReference>
<dbReference type="Pfam" id="PF00817">
    <property type="entry name" value="IMS"/>
    <property type="match status" value="1"/>
</dbReference>
<reference evidence="9 10" key="1">
    <citation type="journal article" date="2020" name="Int. J. Syst. Evol. Microbiol.">
        <title>Novel acetic acid bacteria from cider fermentations: Acetobacter conturbans sp. nov. and Acetobacter fallax sp. nov.</title>
        <authorList>
            <person name="Sombolestani A.S."/>
            <person name="Cleenwerck I."/>
            <person name="Cnockaert M."/>
            <person name="Borremans W."/>
            <person name="Wieme A.D."/>
            <person name="De Vuyst L."/>
            <person name="Vandamme P."/>
        </authorList>
    </citation>
    <scope>NUCLEOTIDE SEQUENCE [LARGE SCALE GENOMIC DNA]</scope>
    <source>
        <strain evidence="9 10">LMG 30640</strain>
    </source>
</reference>
<accession>A0ABX0JR16</accession>
<proteinExistence type="predicted"/>
<feature type="domain" description="UmuC" evidence="6">
    <location>
        <begin position="38"/>
        <end position="157"/>
    </location>
</feature>
<sequence>MIGGGLRRVVSLCLPLWPTDRLRRRLGSEAPGRDVALVLAGREGRRRVVLSVDLAARQAGLRAGMPVARARALYPGLIIMDADPAGDRAGLERLALWFRLRIAPVVAPDLPDGLVMETTGADHLHGGEQAMLEAMIRRLEEKGVTAKAAVADTWGAAHGLARYGRARIIVAPPGGTVAAVADLPVEALRLPDGPADDLRTLGISRIGQLAAMPRAPLVLRFGPEVVRRLDQAYGREAEVITPVSVAEPVQVSRNFAEPIGAAETIARYIGRLVPLLCAGLEERGQGARRLELLLHRVDSRVAAIRVATGFPVRDAGRLSRLLCEKIETIDPGFGIERMVLTATHAEPVDRRQTVSCLAEEAEPDISDLIDTLANRIGVRAVYRFVPVESDVPERSFRRVPALAPESAEELADDSLHGWSHEWPRPARLLSRPEPVQAMAELPDQPPVFFIWRGVRHRVRCADGPERVFGEWWRGDSELSAVRDYFRVENTSGERFWLYRSGDGEHGETGSQNWFLHGIFG</sequence>
<dbReference type="SUPFAM" id="SSF56672">
    <property type="entry name" value="DNA/RNA polymerases"/>
    <property type="match status" value="1"/>
</dbReference>
<comment type="subunit">
    <text evidence="1">Monomer.</text>
</comment>
<dbReference type="InterPro" id="IPR050356">
    <property type="entry name" value="SulA_CellDiv_inhibitor"/>
</dbReference>
<feature type="domain" description="DUF6504" evidence="8">
    <location>
        <begin position="437"/>
        <end position="517"/>
    </location>
</feature>
<dbReference type="EMBL" id="WOTB01000006">
    <property type="protein sequence ID" value="NHN84365.1"/>
    <property type="molecule type" value="Genomic_DNA"/>
</dbReference>
<evidence type="ECO:0000256" key="5">
    <source>
        <dbReference type="ARBA" id="ARBA00049244"/>
    </source>
</evidence>
<protein>
    <recommendedName>
        <fullName evidence="2">DNA-directed DNA polymerase</fullName>
        <ecNumber evidence="2">2.7.7.7</ecNumber>
    </recommendedName>
</protein>
<dbReference type="InterPro" id="IPR043502">
    <property type="entry name" value="DNA/RNA_pol_sf"/>
</dbReference>
<dbReference type="InterPro" id="IPR001126">
    <property type="entry name" value="UmuC"/>
</dbReference>
<comment type="function">
    <text evidence="4">Poorly processive, error-prone DNA polymerase involved in untargeted mutagenesis. Copies undamaged DNA at stalled replication forks, which arise in vivo from mismatched or misaligned primer ends. These misaligned primers can be extended by PolIV. Exhibits no 3'-5' exonuclease (proofreading) activity. May be involved in translesional synthesis, in conjunction with the beta clamp from PolIII.</text>
</comment>
<organism evidence="9 10">
    <name type="scientific">Acetobacter musti</name>
    <dbReference type="NCBI Taxonomy" id="864732"/>
    <lineage>
        <taxon>Bacteria</taxon>
        <taxon>Pseudomonadati</taxon>
        <taxon>Pseudomonadota</taxon>
        <taxon>Alphaproteobacteria</taxon>
        <taxon>Acetobacterales</taxon>
        <taxon>Acetobacteraceae</taxon>
        <taxon>Acetobacter</taxon>
    </lineage>
</organism>
<evidence type="ECO:0000313" key="10">
    <source>
        <dbReference type="Proteomes" id="UP000635278"/>
    </source>
</evidence>
<gene>
    <name evidence="9" type="ORF">GOB93_06855</name>
</gene>
<dbReference type="CDD" id="cd03468">
    <property type="entry name" value="PolY_like"/>
    <property type="match status" value="1"/>
</dbReference>
<keyword evidence="10" id="KW-1185">Reference proteome</keyword>
<evidence type="ECO:0000313" key="9">
    <source>
        <dbReference type="EMBL" id="NHN84365.1"/>
    </source>
</evidence>
<evidence type="ECO:0000259" key="7">
    <source>
        <dbReference type="Pfam" id="PF11799"/>
    </source>
</evidence>
<dbReference type="PANTHER" id="PTHR35369:SF2">
    <property type="entry name" value="BLR3025 PROTEIN"/>
    <property type="match status" value="1"/>
</dbReference>
<dbReference type="PANTHER" id="PTHR35369">
    <property type="entry name" value="BLR3025 PROTEIN-RELATED"/>
    <property type="match status" value="1"/>
</dbReference>
<evidence type="ECO:0000256" key="2">
    <source>
        <dbReference type="ARBA" id="ARBA00012417"/>
    </source>
</evidence>
<dbReference type="Gene3D" id="3.40.1170.60">
    <property type="match status" value="1"/>
</dbReference>
<evidence type="ECO:0000256" key="3">
    <source>
        <dbReference type="ARBA" id="ARBA00022763"/>
    </source>
</evidence>
<name>A0ABX0JR16_9PROT</name>
<evidence type="ECO:0000256" key="1">
    <source>
        <dbReference type="ARBA" id="ARBA00011245"/>
    </source>
</evidence>
<dbReference type="EC" id="2.7.7.7" evidence="2"/>
<dbReference type="InterPro" id="IPR017961">
    <property type="entry name" value="DNA_pol_Y-fam_little_finger"/>
</dbReference>